<keyword evidence="5 8" id="KW-0812">Transmembrane</keyword>
<protein>
    <recommendedName>
        <fullName evidence="11">Amino acid transporter transmembrane domain-containing protein</fullName>
    </recommendedName>
</protein>
<dbReference type="InterPro" id="IPR018227">
    <property type="entry name" value="Amino_acid_transport_2"/>
</dbReference>
<evidence type="ECO:0000256" key="6">
    <source>
        <dbReference type="ARBA" id="ARBA00022989"/>
    </source>
</evidence>
<proteinExistence type="predicted"/>
<evidence type="ECO:0000256" key="8">
    <source>
        <dbReference type="SAM" id="Phobius"/>
    </source>
</evidence>
<evidence type="ECO:0000256" key="5">
    <source>
        <dbReference type="ARBA" id="ARBA00022692"/>
    </source>
</evidence>
<keyword evidence="6 8" id="KW-1133">Transmembrane helix</keyword>
<dbReference type="GO" id="GO:0005886">
    <property type="term" value="C:plasma membrane"/>
    <property type="evidence" value="ECO:0007669"/>
    <property type="project" value="UniProtKB-SubCell"/>
</dbReference>
<evidence type="ECO:0000313" key="9">
    <source>
        <dbReference type="EMBL" id="PIZ96141.1"/>
    </source>
</evidence>
<accession>A0A2M7VB53</accession>
<feature type="transmembrane region" description="Helical" evidence="8">
    <location>
        <begin position="27"/>
        <end position="49"/>
    </location>
</feature>
<feature type="transmembrane region" description="Helical" evidence="8">
    <location>
        <begin position="163"/>
        <end position="181"/>
    </location>
</feature>
<evidence type="ECO:0000256" key="4">
    <source>
        <dbReference type="ARBA" id="ARBA00022519"/>
    </source>
</evidence>
<evidence type="ECO:0008006" key="11">
    <source>
        <dbReference type="Google" id="ProtNLM"/>
    </source>
</evidence>
<feature type="transmembrane region" description="Helical" evidence="8">
    <location>
        <begin position="55"/>
        <end position="76"/>
    </location>
</feature>
<keyword evidence="4" id="KW-0997">Cell inner membrane</keyword>
<dbReference type="Gene3D" id="1.20.1740.10">
    <property type="entry name" value="Amino acid/polyamine transporter I"/>
    <property type="match status" value="1"/>
</dbReference>
<evidence type="ECO:0000256" key="1">
    <source>
        <dbReference type="ARBA" id="ARBA00004429"/>
    </source>
</evidence>
<dbReference type="GO" id="GO:0003333">
    <property type="term" value="P:amino acid transmembrane transport"/>
    <property type="evidence" value="ECO:0007669"/>
    <property type="project" value="InterPro"/>
</dbReference>
<comment type="subcellular location">
    <subcellularLocation>
        <location evidence="1">Cell inner membrane</location>
        <topology evidence="1">Multi-pass membrane protein</topology>
    </subcellularLocation>
</comment>
<feature type="transmembrane region" description="Helical" evidence="8">
    <location>
        <begin position="201"/>
        <end position="221"/>
    </location>
</feature>
<dbReference type="PANTHER" id="PTHR32195">
    <property type="entry name" value="OS07G0662800 PROTEIN"/>
    <property type="match status" value="1"/>
</dbReference>
<dbReference type="Pfam" id="PF03222">
    <property type="entry name" value="Trp_Tyr_perm"/>
    <property type="match status" value="1"/>
</dbReference>
<dbReference type="Proteomes" id="UP000231453">
    <property type="component" value="Unassembled WGS sequence"/>
</dbReference>
<comment type="caution">
    <text evidence="9">The sequence shown here is derived from an EMBL/GenBank/DDBJ whole genome shotgun (WGS) entry which is preliminary data.</text>
</comment>
<feature type="transmembrane region" description="Helical" evidence="8">
    <location>
        <begin position="233"/>
        <end position="253"/>
    </location>
</feature>
<reference evidence="10" key="1">
    <citation type="submission" date="2017-09" db="EMBL/GenBank/DDBJ databases">
        <title>Depth-based differentiation of microbial function through sediment-hosted aquifers and enrichment of novel symbionts in the deep terrestrial subsurface.</title>
        <authorList>
            <person name="Probst A.J."/>
            <person name="Ladd B."/>
            <person name="Jarett J.K."/>
            <person name="Geller-Mcgrath D.E."/>
            <person name="Sieber C.M.K."/>
            <person name="Emerson J.B."/>
            <person name="Anantharaman K."/>
            <person name="Thomas B.C."/>
            <person name="Malmstrom R."/>
            <person name="Stieglmeier M."/>
            <person name="Klingl A."/>
            <person name="Woyke T."/>
            <person name="Ryan C.M."/>
            <person name="Banfield J.F."/>
        </authorList>
    </citation>
    <scope>NUCLEOTIDE SEQUENCE [LARGE SCALE GENOMIC DNA]</scope>
</reference>
<organism evidence="9 10">
    <name type="scientific">Candidatus Magasanikbacteria bacterium CG_4_10_14_0_2_um_filter_33_14</name>
    <dbReference type="NCBI Taxonomy" id="1974636"/>
    <lineage>
        <taxon>Bacteria</taxon>
        <taxon>Candidatus Magasanikiibacteriota</taxon>
    </lineage>
</organism>
<dbReference type="EMBL" id="PFPL01000033">
    <property type="protein sequence ID" value="PIZ96141.1"/>
    <property type="molecule type" value="Genomic_DNA"/>
</dbReference>
<feature type="transmembrane region" description="Helical" evidence="8">
    <location>
        <begin position="103"/>
        <end position="122"/>
    </location>
</feature>
<feature type="transmembrane region" description="Helical" evidence="8">
    <location>
        <begin position="313"/>
        <end position="332"/>
    </location>
</feature>
<keyword evidence="7 8" id="KW-0472">Membrane</keyword>
<feature type="transmembrane region" description="Helical" evidence="8">
    <location>
        <begin position="369"/>
        <end position="393"/>
    </location>
</feature>
<name>A0A2M7VB53_9BACT</name>
<feature type="transmembrane region" description="Helical" evidence="8">
    <location>
        <begin position="338"/>
        <end position="357"/>
    </location>
</feature>
<gene>
    <name evidence="9" type="ORF">COX80_02320</name>
</gene>
<feature type="transmembrane region" description="Helical" evidence="8">
    <location>
        <begin position="273"/>
        <end position="292"/>
    </location>
</feature>
<feature type="transmembrane region" description="Helical" evidence="8">
    <location>
        <begin position="137"/>
        <end position="158"/>
    </location>
</feature>
<dbReference type="AlphaFoldDB" id="A0A2M7VB53"/>
<keyword evidence="3" id="KW-1003">Cell membrane</keyword>
<evidence type="ECO:0000313" key="10">
    <source>
        <dbReference type="Proteomes" id="UP000231453"/>
    </source>
</evidence>
<evidence type="ECO:0000256" key="7">
    <source>
        <dbReference type="ARBA" id="ARBA00023136"/>
    </source>
</evidence>
<keyword evidence="2" id="KW-0813">Transport</keyword>
<sequence>MFGFFRKDKEEQKMLQHNGVFKKEITLFQAIALIVTSTLGAGIFSLPYAVSKSGLFVGIIYLVLFGVLVMGLNLMLGQVADETGENMQLVGLAKKYLGRPGEYLMTVLFYLMSFGVLVIYLIGEGEALSALFGGTKFMWSMIFVALVSLLLFVGLRLVKIIDFVLSISILFIILIIIWISAPHVDYQNYVYTDLKNVFFPFGVILFAYSSITAIPEAHSLLKNKSKDLKKSIVISSAIVITAYILFIVGVLGVTGANTSELATIALGQKVGPMIYLFGNLFAILAMGTGFLMTGLALKDSLMWDYKLSKVKSFLITIVVPLVLFALGIRQFIAVIDVVGGVVVSSQMLLALLIYWRAKTMGHLKNGKYQLHHILLTMIPLFLILLIGTIYSVVKLFF</sequence>
<dbReference type="PANTHER" id="PTHR32195:SF26">
    <property type="entry name" value="TRYPTOPHAN OR TYROSINE TRANSPORTER PROTEIN"/>
    <property type="match status" value="1"/>
</dbReference>
<evidence type="ECO:0000256" key="2">
    <source>
        <dbReference type="ARBA" id="ARBA00022448"/>
    </source>
</evidence>
<evidence type="ECO:0000256" key="3">
    <source>
        <dbReference type="ARBA" id="ARBA00022475"/>
    </source>
</evidence>